<evidence type="ECO:0000256" key="1">
    <source>
        <dbReference type="ARBA" id="ARBA00012513"/>
    </source>
</evidence>
<dbReference type="InterPro" id="IPR008271">
    <property type="entry name" value="Ser/Thr_kinase_AS"/>
</dbReference>
<protein>
    <recommendedName>
        <fullName evidence="1">non-specific serine/threonine protein kinase</fullName>
        <ecNumber evidence="1">2.7.11.1</ecNumber>
    </recommendedName>
</protein>
<keyword evidence="2 7" id="KW-0808">Transferase</keyword>
<dbReference type="GO" id="GO:0004674">
    <property type="term" value="F:protein serine/threonine kinase activity"/>
    <property type="evidence" value="ECO:0007669"/>
    <property type="project" value="UniProtKB-EC"/>
</dbReference>
<dbReference type="PROSITE" id="PS50011">
    <property type="entry name" value="PROTEIN_KINASE_DOM"/>
    <property type="match status" value="1"/>
</dbReference>
<dbReference type="PANTHER" id="PTHR43289:SF6">
    <property type="entry name" value="SERINE_THREONINE-PROTEIN KINASE NEKL-3"/>
    <property type="match status" value="1"/>
</dbReference>
<keyword evidence="5" id="KW-0067">ATP-binding</keyword>
<dbReference type="SUPFAM" id="SSF56112">
    <property type="entry name" value="Protein kinase-like (PK-like)"/>
    <property type="match status" value="1"/>
</dbReference>
<dbReference type="RefSeq" id="WP_377604881.1">
    <property type="nucleotide sequence ID" value="NZ_JBHUME010000011.1"/>
</dbReference>
<name>A0ABW5PHG5_9BACL</name>
<keyword evidence="3" id="KW-0547">Nucleotide-binding</keyword>
<dbReference type="SMART" id="SM00220">
    <property type="entry name" value="S_TKc"/>
    <property type="match status" value="1"/>
</dbReference>
<gene>
    <name evidence="7" type="ORF">ACFSUF_17645</name>
</gene>
<dbReference type="EMBL" id="JBHUME010000011">
    <property type="protein sequence ID" value="MFD2614236.1"/>
    <property type="molecule type" value="Genomic_DNA"/>
</dbReference>
<feature type="domain" description="Protein kinase" evidence="6">
    <location>
        <begin position="13"/>
        <end position="284"/>
    </location>
</feature>
<sequence length="347" mass="39424">MRYSGSRLLSERYRLEHVLAKGGMGEVWRGTDLLLDRTVAVKLIKTHDLLDLEETLAQFHTEAKTGALLTGHANIVSVLDFGRHADGARTEHYLVMEFVDGIHARQYISQLQPELDPESYYYIALYIAYESCKAIQYAHTRRVLHRDLKPLNLFLSHNGQVKVGDFGLSRVLKEFRGTSKLLSCAYAAPEQWDDGELTRQTDLYQFGCTLYQLFTGELPFPGDQQSQLKKDHKWTIPAAPHTLNPYISPPLSQAILTLMSKRPEDRGALWQLYDVLVEELHRRFTLHLDVAGEPDSVLYRVSSITEIGSEELRRGPAAMEYRDFSEALSEGLQLVLAGVTGVFIRCR</sequence>
<evidence type="ECO:0000313" key="7">
    <source>
        <dbReference type="EMBL" id="MFD2614236.1"/>
    </source>
</evidence>
<keyword evidence="8" id="KW-1185">Reference proteome</keyword>
<dbReference type="PANTHER" id="PTHR43289">
    <property type="entry name" value="MITOGEN-ACTIVATED PROTEIN KINASE KINASE KINASE 20-RELATED"/>
    <property type="match status" value="1"/>
</dbReference>
<comment type="caution">
    <text evidence="7">The sequence shown here is derived from an EMBL/GenBank/DDBJ whole genome shotgun (WGS) entry which is preliminary data.</text>
</comment>
<dbReference type="Proteomes" id="UP001597541">
    <property type="component" value="Unassembled WGS sequence"/>
</dbReference>
<dbReference type="InterPro" id="IPR011009">
    <property type="entry name" value="Kinase-like_dom_sf"/>
</dbReference>
<evidence type="ECO:0000256" key="3">
    <source>
        <dbReference type="ARBA" id="ARBA00022741"/>
    </source>
</evidence>
<evidence type="ECO:0000259" key="6">
    <source>
        <dbReference type="PROSITE" id="PS50011"/>
    </source>
</evidence>
<dbReference type="InterPro" id="IPR000719">
    <property type="entry name" value="Prot_kinase_dom"/>
</dbReference>
<dbReference type="EC" id="2.7.11.1" evidence="1"/>
<reference evidence="8" key="1">
    <citation type="journal article" date="2019" name="Int. J. Syst. Evol. Microbiol.">
        <title>The Global Catalogue of Microorganisms (GCM) 10K type strain sequencing project: providing services to taxonomists for standard genome sequencing and annotation.</title>
        <authorList>
            <consortium name="The Broad Institute Genomics Platform"/>
            <consortium name="The Broad Institute Genome Sequencing Center for Infectious Disease"/>
            <person name="Wu L."/>
            <person name="Ma J."/>
        </authorList>
    </citation>
    <scope>NUCLEOTIDE SEQUENCE [LARGE SCALE GENOMIC DNA]</scope>
    <source>
        <strain evidence="8">KCTC 3950</strain>
    </source>
</reference>
<dbReference type="Gene3D" id="3.30.200.20">
    <property type="entry name" value="Phosphorylase Kinase, domain 1"/>
    <property type="match status" value="1"/>
</dbReference>
<dbReference type="Pfam" id="PF00069">
    <property type="entry name" value="Pkinase"/>
    <property type="match status" value="1"/>
</dbReference>
<keyword evidence="4 7" id="KW-0418">Kinase</keyword>
<dbReference type="PROSITE" id="PS00108">
    <property type="entry name" value="PROTEIN_KINASE_ST"/>
    <property type="match status" value="1"/>
</dbReference>
<evidence type="ECO:0000256" key="2">
    <source>
        <dbReference type="ARBA" id="ARBA00022679"/>
    </source>
</evidence>
<dbReference type="CDD" id="cd14014">
    <property type="entry name" value="STKc_PknB_like"/>
    <property type="match status" value="1"/>
</dbReference>
<evidence type="ECO:0000313" key="8">
    <source>
        <dbReference type="Proteomes" id="UP001597541"/>
    </source>
</evidence>
<dbReference type="Gene3D" id="1.10.510.10">
    <property type="entry name" value="Transferase(Phosphotransferase) domain 1"/>
    <property type="match status" value="1"/>
</dbReference>
<evidence type="ECO:0000256" key="4">
    <source>
        <dbReference type="ARBA" id="ARBA00022777"/>
    </source>
</evidence>
<evidence type="ECO:0000256" key="5">
    <source>
        <dbReference type="ARBA" id="ARBA00022840"/>
    </source>
</evidence>
<organism evidence="7 8">
    <name type="scientific">Paenibacillus gansuensis</name>
    <dbReference type="NCBI Taxonomy" id="306542"/>
    <lineage>
        <taxon>Bacteria</taxon>
        <taxon>Bacillati</taxon>
        <taxon>Bacillota</taxon>
        <taxon>Bacilli</taxon>
        <taxon>Bacillales</taxon>
        <taxon>Paenibacillaceae</taxon>
        <taxon>Paenibacillus</taxon>
    </lineage>
</organism>
<proteinExistence type="predicted"/>
<accession>A0ABW5PHG5</accession>